<dbReference type="AlphaFoldDB" id="A0A445BPI8"/>
<dbReference type="Proteomes" id="UP000289738">
    <property type="component" value="Chromosome A09"/>
</dbReference>
<gene>
    <name evidence="1" type="ORF">Ahy_A09g046304</name>
</gene>
<proteinExistence type="predicted"/>
<reference evidence="1 2" key="1">
    <citation type="submission" date="2019-01" db="EMBL/GenBank/DDBJ databases">
        <title>Sequencing of cultivated peanut Arachis hypogaea provides insights into genome evolution and oil improvement.</title>
        <authorList>
            <person name="Chen X."/>
        </authorList>
    </citation>
    <scope>NUCLEOTIDE SEQUENCE [LARGE SCALE GENOMIC DNA]</scope>
    <source>
        <strain evidence="2">cv. Fuhuasheng</strain>
        <tissue evidence="1">Leaves</tissue>
    </source>
</reference>
<dbReference type="EMBL" id="SDMP01000009">
    <property type="protein sequence ID" value="RYR40551.1"/>
    <property type="molecule type" value="Genomic_DNA"/>
</dbReference>
<keyword evidence="2" id="KW-1185">Reference proteome</keyword>
<evidence type="ECO:0000313" key="2">
    <source>
        <dbReference type="Proteomes" id="UP000289738"/>
    </source>
</evidence>
<protein>
    <submittedName>
        <fullName evidence="1">Uncharacterized protein</fullName>
    </submittedName>
</protein>
<organism evidence="1 2">
    <name type="scientific">Arachis hypogaea</name>
    <name type="common">Peanut</name>
    <dbReference type="NCBI Taxonomy" id="3818"/>
    <lineage>
        <taxon>Eukaryota</taxon>
        <taxon>Viridiplantae</taxon>
        <taxon>Streptophyta</taxon>
        <taxon>Embryophyta</taxon>
        <taxon>Tracheophyta</taxon>
        <taxon>Spermatophyta</taxon>
        <taxon>Magnoliopsida</taxon>
        <taxon>eudicotyledons</taxon>
        <taxon>Gunneridae</taxon>
        <taxon>Pentapetalae</taxon>
        <taxon>rosids</taxon>
        <taxon>fabids</taxon>
        <taxon>Fabales</taxon>
        <taxon>Fabaceae</taxon>
        <taxon>Papilionoideae</taxon>
        <taxon>50 kb inversion clade</taxon>
        <taxon>dalbergioids sensu lato</taxon>
        <taxon>Dalbergieae</taxon>
        <taxon>Pterocarpus clade</taxon>
        <taxon>Arachis</taxon>
    </lineage>
</organism>
<evidence type="ECO:0000313" key="1">
    <source>
        <dbReference type="EMBL" id="RYR40551.1"/>
    </source>
</evidence>
<accession>A0A445BPI8</accession>
<sequence>MCFLTSSLRGISHLSNSSNNTIIASEAGTKERENRMLQIFTPSYRVYIHHKFREVKAQFRGKVNRITRSTNSALGYSIYQVVEQVSNSTFNNSPSEMPVLIIRVKRDIVPSLPKRVKL</sequence>
<comment type="caution">
    <text evidence="1">The sequence shown here is derived from an EMBL/GenBank/DDBJ whole genome shotgun (WGS) entry which is preliminary data.</text>
</comment>
<name>A0A445BPI8_ARAHY</name>